<evidence type="ECO:0000256" key="2">
    <source>
        <dbReference type="ARBA" id="ARBA00010781"/>
    </source>
</evidence>
<feature type="chain" id="PRO_5031593594" description="Phytosulfokine" evidence="9">
    <location>
        <begin position="24"/>
        <end position="86"/>
    </location>
</feature>
<dbReference type="Proteomes" id="UP000235220">
    <property type="component" value="Chromosome 7"/>
</dbReference>
<dbReference type="RefSeq" id="XP_018813551.1">
    <property type="nucleotide sequence ID" value="XM_018958006.2"/>
</dbReference>
<dbReference type="InParanoid" id="A0A2I4E2D1"/>
<organism evidence="10 11">
    <name type="scientific">Juglans regia</name>
    <name type="common">English walnut</name>
    <dbReference type="NCBI Taxonomy" id="51240"/>
    <lineage>
        <taxon>Eukaryota</taxon>
        <taxon>Viridiplantae</taxon>
        <taxon>Streptophyta</taxon>
        <taxon>Embryophyta</taxon>
        <taxon>Tracheophyta</taxon>
        <taxon>Spermatophyta</taxon>
        <taxon>Magnoliopsida</taxon>
        <taxon>eudicotyledons</taxon>
        <taxon>Gunneridae</taxon>
        <taxon>Pentapetalae</taxon>
        <taxon>rosids</taxon>
        <taxon>fabids</taxon>
        <taxon>Fagales</taxon>
        <taxon>Juglandaceae</taxon>
        <taxon>Juglans</taxon>
    </lineage>
</organism>
<accession>A0A2I4E2D1</accession>
<evidence type="ECO:0000313" key="10">
    <source>
        <dbReference type="Proteomes" id="UP000235220"/>
    </source>
</evidence>
<name>A0A2I4E2D1_JUGRE</name>
<comment type="similarity">
    <text evidence="2 9">Belongs to the phytosulfokine family.</text>
</comment>
<evidence type="ECO:0000256" key="8">
    <source>
        <dbReference type="ARBA" id="ARBA00023030"/>
    </source>
</evidence>
<keyword evidence="3 9" id="KW-0217">Developmental protein</keyword>
<evidence type="ECO:0000256" key="1">
    <source>
        <dbReference type="ARBA" id="ARBA00004613"/>
    </source>
</evidence>
<sequence length="86" mass="9360">MAKVSTGLLMIALLLCSSTLTYASRPEPGFADATPANTHHGDFAEADQHVHAVDESSCEGLGEEECLERRTLAAHLDYIYTQKQKP</sequence>
<comment type="subcellular location">
    <subcellularLocation>
        <location evidence="1 9">Secreted</location>
    </subcellularLocation>
</comment>
<comment type="PTM">
    <text evidence="9">Sulfation is important for activity and for the binding to a putative membrane receptor.</text>
</comment>
<keyword evidence="10" id="KW-1185">Reference proteome</keyword>
<dbReference type="PANTHER" id="PTHR33285:SF57">
    <property type="entry name" value="PHYTOSULFOKINES 1"/>
    <property type="match status" value="1"/>
</dbReference>
<dbReference type="GO" id="GO:0030154">
    <property type="term" value="P:cell differentiation"/>
    <property type="evidence" value="ECO:0007669"/>
    <property type="project" value="UniProtKB-UniRule"/>
</dbReference>
<proteinExistence type="inferred from homology"/>
<dbReference type="GO" id="GO:0005576">
    <property type="term" value="C:extracellular region"/>
    <property type="evidence" value="ECO:0007669"/>
    <property type="project" value="UniProtKB-SubCell"/>
</dbReference>
<dbReference type="Pfam" id="PF06404">
    <property type="entry name" value="PSK"/>
    <property type="match status" value="1"/>
</dbReference>
<dbReference type="STRING" id="51240.A0A2I4E2D1"/>
<keyword evidence="4 9" id="KW-0964">Secreted</keyword>
<comment type="PTM">
    <text evidence="9">PSK-alpha is produced by endopeptidase digestion. PSK-beta is produced from PSK-alpha by exopeptidase digestion.</text>
</comment>
<feature type="signal peptide" evidence="9">
    <location>
        <begin position="1"/>
        <end position="23"/>
    </location>
</feature>
<dbReference type="InterPro" id="IPR009438">
    <property type="entry name" value="Phytosulfokine"/>
</dbReference>
<keyword evidence="7 9" id="KW-0221">Differentiation</keyword>
<dbReference type="PANTHER" id="PTHR33285">
    <property type="entry name" value="PHYTOSULFOKINES 3"/>
    <property type="match status" value="1"/>
</dbReference>
<dbReference type="KEGG" id="jre:108985637"/>
<keyword evidence="8 9" id="KW-0339">Growth factor</keyword>
<evidence type="ECO:0000256" key="9">
    <source>
        <dbReference type="RuleBase" id="RU368031"/>
    </source>
</evidence>
<dbReference type="GO" id="GO:0008083">
    <property type="term" value="F:growth factor activity"/>
    <property type="evidence" value="ECO:0007669"/>
    <property type="project" value="UniProtKB-UniRule"/>
</dbReference>
<protein>
    <recommendedName>
        <fullName evidence="9">Phytosulfokine</fullName>
    </recommendedName>
    <component>
        <recommendedName>
            <fullName evidence="9">Phytosulfokine-alpha</fullName>
            <shortName evidence="9">PSK-alpha</shortName>
            <shortName evidence="9">Phytosulfokine-a</shortName>
        </recommendedName>
    </component>
    <component>
        <recommendedName>
            <fullName evidence="9">Phytosulfokine-beta</fullName>
            <shortName evidence="9">PSK-beta</shortName>
            <shortName evidence="9">Phytosulfokine-b</shortName>
        </recommendedName>
    </component>
</protein>
<dbReference type="GO" id="GO:0008283">
    <property type="term" value="P:cell population proliferation"/>
    <property type="evidence" value="ECO:0007669"/>
    <property type="project" value="UniProtKB-UniRule"/>
</dbReference>
<evidence type="ECO:0000256" key="7">
    <source>
        <dbReference type="ARBA" id="ARBA00022782"/>
    </source>
</evidence>
<reference evidence="11" key="1">
    <citation type="submission" date="2025-08" db="UniProtKB">
        <authorList>
            <consortium name="RefSeq"/>
        </authorList>
    </citation>
    <scope>IDENTIFICATION</scope>
    <source>
        <tissue evidence="11">Leaves</tissue>
    </source>
</reference>
<gene>
    <name evidence="11" type="primary">LOC108985637</name>
</gene>
<dbReference type="GeneID" id="108985637"/>
<evidence type="ECO:0000256" key="4">
    <source>
        <dbReference type="ARBA" id="ARBA00022525"/>
    </source>
</evidence>
<comment type="function">
    <text evidence="9">Promotes plant cell differentiation, organogenesis and somatic embryogenesis as well as cell proliferation.</text>
</comment>
<keyword evidence="5 9" id="KW-0765">Sulfation</keyword>
<evidence type="ECO:0000313" key="11">
    <source>
        <dbReference type="RefSeq" id="XP_018813551.1"/>
    </source>
</evidence>
<evidence type="ECO:0000256" key="3">
    <source>
        <dbReference type="ARBA" id="ARBA00022473"/>
    </source>
</evidence>
<keyword evidence="6 9" id="KW-0732">Signal</keyword>
<evidence type="ECO:0000256" key="5">
    <source>
        <dbReference type="ARBA" id="ARBA00022641"/>
    </source>
</evidence>
<dbReference type="AlphaFoldDB" id="A0A2I4E2D1"/>
<dbReference type="OrthoDB" id="1858282at2759"/>
<evidence type="ECO:0000256" key="6">
    <source>
        <dbReference type="ARBA" id="ARBA00022729"/>
    </source>
</evidence>